<accession>K2N9K1</accession>
<dbReference type="OrthoDB" id="3222930at2"/>
<evidence type="ECO:0000313" key="2">
    <source>
        <dbReference type="EMBL" id="EKF44213.1"/>
    </source>
</evidence>
<feature type="chain" id="PRO_5003862042" evidence="1">
    <location>
        <begin position="21"/>
        <end position="742"/>
    </location>
</feature>
<dbReference type="RefSeq" id="WP_009449291.1">
    <property type="nucleotide sequence ID" value="NZ_AMSI01000001.1"/>
</dbReference>
<sequence>MRHLFYCIVSFSLLSAPALAAIELENEYWRISVAPETLAIIVTATGREPVALSSGFEPRIAEQIQISDKAASWRWSEEGYTFSFALEGQDLQLSVQAERAASLDLIRQPAAAMGQGFVLPLAEGHYVPAGSAQWRDFVAEHFSSVNTSQDLSLPLLGMDFGAYSLTWIFETPFNNTLSFARDNNGLSVGFSHEFTMLAPREPLRMLLHLGGGDRIAGAKRYRRLLIESGRYESLESKIAATPDTLKLLGASQIYFWGNGLLGSKDLVDWKAFIDQLKSNTPIAKALMNGFDNEAVQAVNTPRIQAYEKRVILRAINQGLHRLARQEWQVDDPDWTEMTAIYERIGRDVRATFGSALSREPASWGATLSQTTFDMLRKAGLTKAWIGLGDGWEGGLWNPQAVAAGVGAGYLIAPYDSYETAIPAGVRPDWTTAALGKTAYEKCAVIKKDGKAQSGFNGSGHYTLSDCVLPILKKRVQAIKNIVPYNSWFLDAYATGMVFDSYRPSAPVTMKQNAQANEDASRWVNFSFNMPVASEDGNATTAGGIALAHGMQVPVIGWGDEDMMVDRQSPYYLGRWYPEEEPEFFFKQVPIKEPFRSVYFDPSTRLPLYQSVFHGSVITANHWHFDSLKFTNARRESELVQLLYNVPPLYHLSERTLAKRLPVILRQQAFFQPLHERLGTSELVSFRYLSDDRLLQETAFSEGTRLIANMSQERRGAAGTTIAPFSIIAVRDGAVIARYSSRD</sequence>
<name>K2N9K1_9HYPH</name>
<protein>
    <submittedName>
        <fullName evidence="2">Uncharacterized protein</fullName>
    </submittedName>
</protein>
<comment type="caution">
    <text evidence="2">The sequence shown here is derived from an EMBL/GenBank/DDBJ whole genome shotgun (WGS) entry which is preliminary data.</text>
</comment>
<reference evidence="2 3" key="1">
    <citation type="journal article" date="2012" name="J. Bacteriol.">
        <title>Genome Sequence of Nitratireductor indicus Type Strain C115.</title>
        <authorList>
            <person name="Lai Q."/>
            <person name="Li G."/>
            <person name="Yu Z."/>
            <person name="Shao Z."/>
        </authorList>
    </citation>
    <scope>NUCLEOTIDE SEQUENCE [LARGE SCALE GENOMIC DNA]</scope>
    <source>
        <strain evidence="2 3">C115</strain>
    </source>
</reference>
<dbReference type="EMBL" id="AMSI01000001">
    <property type="protein sequence ID" value="EKF44213.1"/>
    <property type="molecule type" value="Genomic_DNA"/>
</dbReference>
<dbReference type="Proteomes" id="UP000007374">
    <property type="component" value="Unassembled WGS sequence"/>
</dbReference>
<keyword evidence="3" id="KW-1185">Reference proteome</keyword>
<evidence type="ECO:0000256" key="1">
    <source>
        <dbReference type="SAM" id="SignalP"/>
    </source>
</evidence>
<organism evidence="2 3">
    <name type="scientific">Nitratireductor indicus C115</name>
    <dbReference type="NCBI Taxonomy" id="1231190"/>
    <lineage>
        <taxon>Bacteria</taxon>
        <taxon>Pseudomonadati</taxon>
        <taxon>Pseudomonadota</taxon>
        <taxon>Alphaproteobacteria</taxon>
        <taxon>Hyphomicrobiales</taxon>
        <taxon>Phyllobacteriaceae</taxon>
        <taxon>Nitratireductor</taxon>
    </lineage>
</organism>
<dbReference type="eggNOG" id="ENOG502Z8EC">
    <property type="taxonomic scope" value="Bacteria"/>
</dbReference>
<gene>
    <name evidence="2" type="ORF">NA8A_00685</name>
</gene>
<proteinExistence type="predicted"/>
<keyword evidence="1" id="KW-0732">Signal</keyword>
<feature type="signal peptide" evidence="1">
    <location>
        <begin position="1"/>
        <end position="20"/>
    </location>
</feature>
<evidence type="ECO:0000313" key="3">
    <source>
        <dbReference type="Proteomes" id="UP000007374"/>
    </source>
</evidence>
<dbReference type="Pfam" id="PF11308">
    <property type="entry name" value="Glyco_hydro_129"/>
    <property type="match status" value="1"/>
</dbReference>
<dbReference type="InterPro" id="IPR021459">
    <property type="entry name" value="GH101-related"/>
</dbReference>
<dbReference type="PATRIC" id="fig|1231190.3.peg.145"/>
<dbReference type="AlphaFoldDB" id="K2N9K1"/>